<gene>
    <name evidence="4" type="ORF">DGAL_LOCUS12630</name>
</gene>
<dbReference type="PANTHER" id="PTHR10996">
    <property type="entry name" value="2-HYDROXYACID DEHYDROGENASE-RELATED"/>
    <property type="match status" value="1"/>
</dbReference>
<sequence>MLLRYFHKISITRKVVDCWILKPTHVRHLTTINSQRMNKPKVLVTRGDIPKAAISILEEKCEVELMPDHSPISRIDLLNKISGKDGVFCLLTDKIDYEVLEKAGPQLKVIGTMSVGYDHLDMTEIKKRNISVGYTPNVLTASTAELTVALTLATTRRLFEAHDEIINGGWAKCAWGPLWMCGGGLVGAKVGIVGLGSIGLAVAKRLLPFEIAKIMYCGRHEKPEAAQVSGEYVTFDRLLSESDVVIITCPLNDTTRNMFGPAQFASMKPNAVLINTSRGGVVDQSALVHALKTKQITAAGLDVMTPEPLPVDHELTQLKNCGSQSFVVDPTHWKRDATNENYYGNDDCAKHCQCIGRKAHAGPVMLILEE</sequence>
<keyword evidence="5" id="KW-1185">Reference proteome</keyword>
<dbReference type="GO" id="GO:0005829">
    <property type="term" value="C:cytosol"/>
    <property type="evidence" value="ECO:0007669"/>
    <property type="project" value="TreeGrafter"/>
</dbReference>
<dbReference type="PANTHER" id="PTHR10996:SF277">
    <property type="entry name" value="GLYOXYLATE REDUCTASE_HYDROXYPYRUVATE REDUCTASE"/>
    <property type="match status" value="1"/>
</dbReference>
<evidence type="ECO:0000256" key="1">
    <source>
        <dbReference type="ARBA" id="ARBA00023002"/>
    </source>
</evidence>
<keyword evidence="1" id="KW-0560">Oxidoreductase</keyword>
<organism evidence="4 5">
    <name type="scientific">Daphnia galeata</name>
    <dbReference type="NCBI Taxonomy" id="27404"/>
    <lineage>
        <taxon>Eukaryota</taxon>
        <taxon>Metazoa</taxon>
        <taxon>Ecdysozoa</taxon>
        <taxon>Arthropoda</taxon>
        <taxon>Crustacea</taxon>
        <taxon>Branchiopoda</taxon>
        <taxon>Diplostraca</taxon>
        <taxon>Cladocera</taxon>
        <taxon>Anomopoda</taxon>
        <taxon>Daphniidae</taxon>
        <taxon>Daphnia</taxon>
    </lineage>
</organism>
<dbReference type="GO" id="GO:0030267">
    <property type="term" value="F:glyoxylate reductase (NADPH) activity"/>
    <property type="evidence" value="ECO:0007669"/>
    <property type="project" value="TreeGrafter"/>
</dbReference>
<name>A0A8J2RVG0_9CRUS</name>
<dbReference type="InterPro" id="IPR050223">
    <property type="entry name" value="D-isomer_2-hydroxyacid_DH"/>
</dbReference>
<dbReference type="PROSITE" id="PS00671">
    <property type="entry name" value="D_2_HYDROXYACID_DH_3"/>
    <property type="match status" value="1"/>
</dbReference>
<dbReference type="OrthoDB" id="298012at2759"/>
<dbReference type="AlphaFoldDB" id="A0A8J2RVG0"/>
<dbReference type="SUPFAM" id="SSF51735">
    <property type="entry name" value="NAD(P)-binding Rossmann-fold domains"/>
    <property type="match status" value="1"/>
</dbReference>
<reference evidence="4" key="1">
    <citation type="submission" date="2021-11" db="EMBL/GenBank/DDBJ databases">
        <authorList>
            <person name="Schell T."/>
        </authorList>
    </citation>
    <scope>NUCLEOTIDE SEQUENCE</scope>
    <source>
        <strain evidence="4">M5</strain>
    </source>
</reference>
<dbReference type="GO" id="GO:0008465">
    <property type="term" value="F:hydroxypyruvate reductase (NADH) activity"/>
    <property type="evidence" value="ECO:0007669"/>
    <property type="project" value="TreeGrafter"/>
</dbReference>
<dbReference type="CDD" id="cd05301">
    <property type="entry name" value="GDH"/>
    <property type="match status" value="1"/>
</dbReference>
<dbReference type="InterPro" id="IPR029753">
    <property type="entry name" value="D-isomer_DH_CS"/>
</dbReference>
<dbReference type="EMBL" id="CAKKLH010000291">
    <property type="protein sequence ID" value="CAH0109166.1"/>
    <property type="molecule type" value="Genomic_DNA"/>
</dbReference>
<accession>A0A8J2RVG0</accession>
<protein>
    <recommendedName>
        <fullName evidence="2">Glyoxylate reductase/hydroxypyruvate reductase</fullName>
    </recommendedName>
</protein>
<comment type="caution">
    <text evidence="4">The sequence shown here is derived from an EMBL/GenBank/DDBJ whole genome shotgun (WGS) entry which is preliminary data.</text>
</comment>
<dbReference type="Gene3D" id="3.40.50.720">
    <property type="entry name" value="NAD(P)-binding Rossmann-like Domain"/>
    <property type="match status" value="2"/>
</dbReference>
<dbReference type="Proteomes" id="UP000789390">
    <property type="component" value="Unassembled WGS sequence"/>
</dbReference>
<evidence type="ECO:0000259" key="3">
    <source>
        <dbReference type="Pfam" id="PF02826"/>
    </source>
</evidence>
<dbReference type="Pfam" id="PF02826">
    <property type="entry name" value="2-Hacid_dh_C"/>
    <property type="match status" value="1"/>
</dbReference>
<dbReference type="InterPro" id="IPR006140">
    <property type="entry name" value="D-isomer_DH_NAD-bd"/>
</dbReference>
<dbReference type="SUPFAM" id="SSF52283">
    <property type="entry name" value="Formate/glycerate dehydrogenase catalytic domain-like"/>
    <property type="match status" value="1"/>
</dbReference>
<evidence type="ECO:0000256" key="2">
    <source>
        <dbReference type="ARBA" id="ARBA00073306"/>
    </source>
</evidence>
<dbReference type="InterPro" id="IPR036291">
    <property type="entry name" value="NAD(P)-bd_dom_sf"/>
</dbReference>
<dbReference type="FunFam" id="3.40.50.720:FF:000026">
    <property type="entry name" value="Glyoxylate/hydroxypyruvate reductase B"/>
    <property type="match status" value="1"/>
</dbReference>
<evidence type="ECO:0000313" key="5">
    <source>
        <dbReference type="Proteomes" id="UP000789390"/>
    </source>
</evidence>
<feature type="domain" description="D-isomer specific 2-hydroxyacid dehydrogenase NAD-binding" evidence="3">
    <location>
        <begin position="148"/>
        <end position="321"/>
    </location>
</feature>
<dbReference type="GO" id="GO:0051287">
    <property type="term" value="F:NAD binding"/>
    <property type="evidence" value="ECO:0007669"/>
    <property type="project" value="InterPro"/>
</dbReference>
<proteinExistence type="predicted"/>
<evidence type="ECO:0000313" key="4">
    <source>
        <dbReference type="EMBL" id="CAH0109166.1"/>
    </source>
</evidence>